<protein>
    <submittedName>
        <fullName evidence="2">Uncharacterized protein</fullName>
    </submittedName>
</protein>
<feature type="region of interest" description="Disordered" evidence="1">
    <location>
        <begin position="11"/>
        <end position="60"/>
    </location>
</feature>
<feature type="compositionally biased region" description="Basic and acidic residues" evidence="1">
    <location>
        <begin position="18"/>
        <end position="29"/>
    </location>
</feature>
<sequence>DRTVRVSIVVASTNVEGRGPRAEQHERAARGTVRGPRQEPARRARSPGEGGRPSGEGEGKMWDWLLSLDKGKGGLLQYFPRIQMEFDCEFAQIAASRLPQPVSDGVLGMVQPQLFEALHMTRTGHKLLLAKGIMGLP</sequence>
<feature type="non-terminal residue" evidence="2">
    <location>
        <position position="1"/>
    </location>
</feature>
<proteinExistence type="predicted"/>
<organism evidence="2 3">
    <name type="scientific">Prorocentrum cordatum</name>
    <dbReference type="NCBI Taxonomy" id="2364126"/>
    <lineage>
        <taxon>Eukaryota</taxon>
        <taxon>Sar</taxon>
        <taxon>Alveolata</taxon>
        <taxon>Dinophyceae</taxon>
        <taxon>Prorocentrales</taxon>
        <taxon>Prorocentraceae</taxon>
        <taxon>Prorocentrum</taxon>
    </lineage>
</organism>
<comment type="caution">
    <text evidence="2">The sequence shown here is derived from an EMBL/GenBank/DDBJ whole genome shotgun (WGS) entry which is preliminary data.</text>
</comment>
<name>A0ABN9R204_9DINO</name>
<evidence type="ECO:0000313" key="3">
    <source>
        <dbReference type="Proteomes" id="UP001189429"/>
    </source>
</evidence>
<keyword evidence="3" id="KW-1185">Reference proteome</keyword>
<evidence type="ECO:0000313" key="2">
    <source>
        <dbReference type="EMBL" id="CAK0810176.1"/>
    </source>
</evidence>
<evidence type="ECO:0000256" key="1">
    <source>
        <dbReference type="SAM" id="MobiDB-lite"/>
    </source>
</evidence>
<dbReference type="EMBL" id="CAUYUJ010004581">
    <property type="protein sequence ID" value="CAK0810176.1"/>
    <property type="molecule type" value="Genomic_DNA"/>
</dbReference>
<gene>
    <name evidence="2" type="ORF">PCOR1329_LOCUS15215</name>
</gene>
<dbReference type="Proteomes" id="UP001189429">
    <property type="component" value="Unassembled WGS sequence"/>
</dbReference>
<reference evidence="2" key="1">
    <citation type="submission" date="2023-10" db="EMBL/GenBank/DDBJ databases">
        <authorList>
            <person name="Chen Y."/>
            <person name="Shah S."/>
            <person name="Dougan E. K."/>
            <person name="Thang M."/>
            <person name="Chan C."/>
        </authorList>
    </citation>
    <scope>NUCLEOTIDE SEQUENCE [LARGE SCALE GENOMIC DNA]</scope>
</reference>
<accession>A0ABN9R204</accession>